<feature type="binding site" evidence="18">
    <location>
        <position position="147"/>
    </location>
    <ligand>
        <name>NAD(+)</name>
        <dbReference type="ChEBI" id="CHEBI:57540"/>
    </ligand>
</feature>
<keyword evidence="23" id="KW-1185">Reference proteome</keyword>
<dbReference type="AlphaFoldDB" id="A0A845R016"/>
<keyword evidence="19" id="KW-1133">Transmembrane helix</keyword>
<evidence type="ECO:0000256" key="17">
    <source>
        <dbReference type="ARBA" id="ARBA00023285"/>
    </source>
</evidence>
<feature type="binding site" evidence="18">
    <location>
        <begin position="174"/>
        <end position="177"/>
    </location>
    <ligand>
        <name>NAD(+)</name>
        <dbReference type="ChEBI" id="CHEBI:57540"/>
    </ligand>
</feature>
<feature type="transmembrane region" description="Helical" evidence="19">
    <location>
        <begin position="102"/>
        <end position="124"/>
    </location>
</feature>
<evidence type="ECO:0000256" key="15">
    <source>
        <dbReference type="ARBA" id="ARBA00023141"/>
    </source>
</evidence>
<evidence type="ECO:0000313" key="22">
    <source>
        <dbReference type="EMBL" id="NBI06782.1"/>
    </source>
</evidence>
<feature type="domain" description="3-dehydroquinate synthase C-terminal" evidence="21">
    <location>
        <begin position="186"/>
        <end position="328"/>
    </location>
</feature>
<evidence type="ECO:0000256" key="10">
    <source>
        <dbReference type="ARBA" id="ARBA00022605"/>
    </source>
</evidence>
<dbReference type="Pfam" id="PF01761">
    <property type="entry name" value="DHQ_synthase"/>
    <property type="match status" value="1"/>
</dbReference>
<keyword evidence="10 18" id="KW-0028">Amino-acid biosynthesis</keyword>
<dbReference type="EC" id="4.2.3.4" evidence="7 18"/>
<comment type="catalytic activity">
    <reaction evidence="1 18">
        <text>7-phospho-2-dehydro-3-deoxy-D-arabino-heptonate = 3-dehydroquinate + phosphate</text>
        <dbReference type="Rhea" id="RHEA:21968"/>
        <dbReference type="ChEBI" id="CHEBI:32364"/>
        <dbReference type="ChEBI" id="CHEBI:43474"/>
        <dbReference type="ChEBI" id="CHEBI:58394"/>
        <dbReference type="EC" id="4.2.3.4"/>
    </reaction>
</comment>
<dbReference type="InterPro" id="IPR016037">
    <property type="entry name" value="DHQ_synth_AroB"/>
</dbReference>
<evidence type="ECO:0000256" key="1">
    <source>
        <dbReference type="ARBA" id="ARBA00001393"/>
    </source>
</evidence>
<evidence type="ECO:0000256" key="16">
    <source>
        <dbReference type="ARBA" id="ARBA00023239"/>
    </source>
</evidence>
<keyword evidence="12 18" id="KW-0547">Nucleotide-binding</keyword>
<gene>
    <name evidence="18 22" type="primary">aroB</name>
    <name evidence="22" type="ORF">D3Z33_07895</name>
</gene>
<dbReference type="InterPro" id="IPR050071">
    <property type="entry name" value="Dehydroquinate_synthase"/>
</dbReference>
<evidence type="ECO:0000259" key="20">
    <source>
        <dbReference type="Pfam" id="PF01761"/>
    </source>
</evidence>
<evidence type="ECO:0000256" key="12">
    <source>
        <dbReference type="ARBA" id="ARBA00022741"/>
    </source>
</evidence>
<evidence type="ECO:0000256" key="18">
    <source>
        <dbReference type="HAMAP-Rule" id="MF_00110"/>
    </source>
</evidence>
<comment type="function">
    <text evidence="18">Catalyzes the conversion of 3-deoxy-D-arabino-heptulosonate 7-phosphate (DAHP) to dehydroquinate (DHQ).</text>
</comment>
<comment type="cofactor">
    <cofactor evidence="2 18">
        <name>NAD(+)</name>
        <dbReference type="ChEBI" id="CHEBI:57540"/>
    </cofactor>
</comment>
<dbReference type="PANTHER" id="PTHR43622">
    <property type="entry name" value="3-DEHYDROQUINATE SYNTHASE"/>
    <property type="match status" value="1"/>
</dbReference>
<evidence type="ECO:0000256" key="8">
    <source>
        <dbReference type="ARBA" id="ARBA00017684"/>
    </source>
</evidence>
<keyword evidence="19" id="KW-0812">Transmembrane</keyword>
<dbReference type="CDD" id="cd08195">
    <property type="entry name" value="DHQS"/>
    <property type="match status" value="1"/>
</dbReference>
<keyword evidence="19" id="KW-0472">Membrane</keyword>
<feature type="binding site" evidence="18">
    <location>
        <position position="268"/>
    </location>
    <ligand>
        <name>Zn(2+)</name>
        <dbReference type="ChEBI" id="CHEBI:29105"/>
    </ligand>
</feature>
<dbReference type="InterPro" id="IPR030963">
    <property type="entry name" value="DHQ_synth_fam"/>
</dbReference>
<feature type="domain" description="3-dehydroquinate synthase N-terminal" evidence="20">
    <location>
        <begin position="72"/>
        <end position="184"/>
    </location>
</feature>
<evidence type="ECO:0000256" key="11">
    <source>
        <dbReference type="ARBA" id="ARBA00022723"/>
    </source>
</evidence>
<accession>A0A845R016</accession>
<keyword evidence="17 18" id="KW-0170">Cobalt</keyword>
<dbReference type="FunFam" id="3.40.50.1970:FF:000007">
    <property type="entry name" value="Pentafunctional AROM polypeptide"/>
    <property type="match status" value="1"/>
</dbReference>
<dbReference type="UniPathway" id="UPA00053">
    <property type="reaction ID" value="UER00085"/>
</dbReference>
<dbReference type="PANTHER" id="PTHR43622:SF7">
    <property type="entry name" value="3-DEHYDROQUINATE SYNTHASE, CHLOROPLASTIC"/>
    <property type="match status" value="1"/>
</dbReference>
<comment type="caution">
    <text evidence="18">Lacks conserved residue(s) required for the propagation of feature annotation.</text>
</comment>
<evidence type="ECO:0000313" key="23">
    <source>
        <dbReference type="Proteomes" id="UP000467132"/>
    </source>
</evidence>
<evidence type="ECO:0000256" key="13">
    <source>
        <dbReference type="ARBA" id="ARBA00022833"/>
    </source>
</evidence>
<name>A0A845R016_9CLOT</name>
<keyword evidence="14 18" id="KW-0520">NAD</keyword>
<evidence type="ECO:0000256" key="2">
    <source>
        <dbReference type="ARBA" id="ARBA00001911"/>
    </source>
</evidence>
<evidence type="ECO:0000256" key="4">
    <source>
        <dbReference type="ARBA" id="ARBA00004496"/>
    </source>
</evidence>
<dbReference type="PIRSF" id="PIRSF001455">
    <property type="entry name" value="DHQ_synth"/>
    <property type="match status" value="1"/>
</dbReference>
<evidence type="ECO:0000256" key="6">
    <source>
        <dbReference type="ARBA" id="ARBA00005412"/>
    </source>
</evidence>
<evidence type="ECO:0000256" key="5">
    <source>
        <dbReference type="ARBA" id="ARBA00004661"/>
    </source>
</evidence>
<protein>
    <recommendedName>
        <fullName evidence="8 18">3-dehydroquinate synthase</fullName>
        <shortName evidence="18">DHQS</shortName>
        <ecNumber evidence="7 18">4.2.3.4</ecNumber>
    </recommendedName>
</protein>
<evidence type="ECO:0000256" key="19">
    <source>
        <dbReference type="SAM" id="Phobius"/>
    </source>
</evidence>
<dbReference type="EMBL" id="QXXA01000007">
    <property type="protein sequence ID" value="NBI06782.1"/>
    <property type="molecule type" value="Genomic_DNA"/>
</dbReference>
<comment type="subcellular location">
    <subcellularLocation>
        <location evidence="4 18">Cytoplasm</location>
    </subcellularLocation>
</comment>
<comment type="pathway">
    <text evidence="5 18">Metabolic intermediate biosynthesis; chorismate biosynthesis; chorismate from D-erythrose 4-phosphate and phosphoenolpyruvate: step 2/7.</text>
</comment>
<dbReference type="Gene3D" id="1.20.1090.10">
    <property type="entry name" value="Dehydroquinate synthase-like - alpha domain"/>
    <property type="match status" value="1"/>
</dbReference>
<feature type="binding site" evidence="18">
    <location>
        <position position="189"/>
    </location>
    <ligand>
        <name>Zn(2+)</name>
        <dbReference type="ChEBI" id="CHEBI:29105"/>
    </ligand>
</feature>
<keyword evidence="15 18" id="KW-0057">Aromatic amino acid biosynthesis</keyword>
<reference evidence="22 23" key="1">
    <citation type="submission" date="2018-08" db="EMBL/GenBank/DDBJ databases">
        <title>Murine metabolic-syndrome-specific gut microbial biobank.</title>
        <authorList>
            <person name="Liu C."/>
        </authorList>
    </citation>
    <scope>NUCLEOTIDE SEQUENCE [LARGE SCALE GENOMIC DNA]</scope>
    <source>
        <strain evidence="22 23">583</strain>
    </source>
</reference>
<dbReference type="SUPFAM" id="SSF56796">
    <property type="entry name" value="Dehydroquinate synthase-like"/>
    <property type="match status" value="1"/>
</dbReference>
<dbReference type="InterPro" id="IPR030960">
    <property type="entry name" value="DHQS/DOIS_N"/>
</dbReference>
<organism evidence="22 23">
    <name type="scientific">Senegalia massiliensis</name>
    <dbReference type="NCBI Taxonomy" id="1720316"/>
    <lineage>
        <taxon>Bacteria</taxon>
        <taxon>Bacillati</taxon>
        <taxon>Bacillota</taxon>
        <taxon>Clostridia</taxon>
        <taxon>Eubacteriales</taxon>
        <taxon>Clostridiaceae</taxon>
        <taxon>Senegalia</taxon>
    </lineage>
</organism>
<proteinExistence type="inferred from homology"/>
<keyword evidence="16 18" id="KW-0456">Lyase</keyword>
<dbReference type="NCBIfam" id="TIGR01357">
    <property type="entry name" value="aroB"/>
    <property type="match status" value="1"/>
</dbReference>
<comment type="similarity">
    <text evidence="6 18">Belongs to the sugar phosphate cyclases superfamily. Dehydroquinate synthase family.</text>
</comment>
<comment type="cofactor">
    <cofactor evidence="18">
        <name>Co(2+)</name>
        <dbReference type="ChEBI" id="CHEBI:48828"/>
    </cofactor>
    <cofactor evidence="18">
        <name>Zn(2+)</name>
        <dbReference type="ChEBI" id="CHEBI:29105"/>
    </cofactor>
    <text evidence="18">Binds 1 divalent metal cation per subunit. Can use either Co(2+) or Zn(2+).</text>
</comment>
<keyword evidence="9 18" id="KW-0963">Cytoplasm</keyword>
<evidence type="ECO:0000256" key="3">
    <source>
        <dbReference type="ARBA" id="ARBA00001947"/>
    </source>
</evidence>
<feature type="binding site" evidence="18">
    <location>
        <begin position="134"/>
        <end position="135"/>
    </location>
    <ligand>
        <name>NAD(+)</name>
        <dbReference type="ChEBI" id="CHEBI:57540"/>
    </ligand>
</feature>
<dbReference type="GO" id="GO:0009073">
    <property type="term" value="P:aromatic amino acid family biosynthetic process"/>
    <property type="evidence" value="ECO:0007669"/>
    <property type="project" value="UniProtKB-KW"/>
</dbReference>
<feature type="binding site" evidence="18">
    <location>
        <position position="156"/>
    </location>
    <ligand>
        <name>NAD(+)</name>
        <dbReference type="ChEBI" id="CHEBI:57540"/>
    </ligand>
</feature>
<dbReference type="GO" id="GO:0000166">
    <property type="term" value="F:nucleotide binding"/>
    <property type="evidence" value="ECO:0007669"/>
    <property type="project" value="UniProtKB-KW"/>
</dbReference>
<evidence type="ECO:0000256" key="7">
    <source>
        <dbReference type="ARBA" id="ARBA00013031"/>
    </source>
</evidence>
<dbReference type="GO" id="GO:0009423">
    <property type="term" value="P:chorismate biosynthetic process"/>
    <property type="evidence" value="ECO:0007669"/>
    <property type="project" value="UniProtKB-UniRule"/>
</dbReference>
<dbReference type="GO" id="GO:0003856">
    <property type="term" value="F:3-dehydroquinate synthase activity"/>
    <property type="evidence" value="ECO:0007669"/>
    <property type="project" value="UniProtKB-UniRule"/>
</dbReference>
<dbReference type="InterPro" id="IPR056179">
    <property type="entry name" value="DHQS_C"/>
</dbReference>
<comment type="cofactor">
    <cofactor evidence="3">
        <name>Zn(2+)</name>
        <dbReference type="ChEBI" id="CHEBI:29105"/>
    </cofactor>
</comment>
<evidence type="ECO:0000259" key="21">
    <source>
        <dbReference type="Pfam" id="PF24621"/>
    </source>
</evidence>
<comment type="caution">
    <text evidence="22">The sequence shown here is derived from an EMBL/GenBank/DDBJ whole genome shotgun (WGS) entry which is preliminary data.</text>
</comment>
<evidence type="ECO:0000256" key="9">
    <source>
        <dbReference type="ARBA" id="ARBA00022490"/>
    </source>
</evidence>
<feature type="binding site" evidence="18">
    <location>
        <position position="251"/>
    </location>
    <ligand>
        <name>Zn(2+)</name>
        <dbReference type="ChEBI" id="CHEBI:29105"/>
    </ligand>
</feature>
<sequence>MIEREVIILKIKVDSQLYKYNIYIGNNIYKTLNAYIKEYNDKKILIITDSNVSKIYLDSILKSLKNFKIYYYIIPAGENSKSLEMAGRIYNKLLREKFDRQSLIISFGGGVVGDIAGFVAATYMRGINLIQIPTTLLSQVDSSIGGKVGVNFNNIKNIIGSFYQPKKVIIDIDTLKTLSERDTKSGLAEIIKYGIISDYKLLNLIHNINDISEMDSKLIKLLIKRSLEIKKDIVKVDTFEKGKRKILNFGHTIGHGIESLDNFKRFKHGEAVALGMLSEAYISKELGLISIEYYKEIKQLVKKITQDNIFTQQEKEVIMENIKLDKKNMNENIVFILPISYGKVKIYEDKINEGLIKKSLGGDI</sequence>
<dbReference type="Proteomes" id="UP000467132">
    <property type="component" value="Unassembled WGS sequence"/>
</dbReference>
<keyword evidence="13 18" id="KW-0862">Zinc</keyword>
<evidence type="ECO:0000256" key="14">
    <source>
        <dbReference type="ARBA" id="ARBA00023027"/>
    </source>
</evidence>
<dbReference type="GO" id="GO:0008652">
    <property type="term" value="P:amino acid biosynthetic process"/>
    <property type="evidence" value="ECO:0007669"/>
    <property type="project" value="UniProtKB-KW"/>
</dbReference>
<feature type="binding site" evidence="18">
    <location>
        <begin position="110"/>
        <end position="114"/>
    </location>
    <ligand>
        <name>NAD(+)</name>
        <dbReference type="ChEBI" id="CHEBI:57540"/>
    </ligand>
</feature>
<dbReference type="GO" id="GO:0005737">
    <property type="term" value="C:cytoplasm"/>
    <property type="evidence" value="ECO:0007669"/>
    <property type="project" value="UniProtKB-SubCell"/>
</dbReference>
<dbReference type="Gene3D" id="3.40.50.1970">
    <property type="match status" value="1"/>
</dbReference>
<dbReference type="Pfam" id="PF24621">
    <property type="entry name" value="DHQS_C"/>
    <property type="match status" value="1"/>
</dbReference>
<dbReference type="GO" id="GO:0046872">
    <property type="term" value="F:metal ion binding"/>
    <property type="evidence" value="ECO:0007669"/>
    <property type="project" value="UniProtKB-KW"/>
</dbReference>
<dbReference type="HAMAP" id="MF_00110">
    <property type="entry name" value="DHQ_synthase"/>
    <property type="match status" value="1"/>
</dbReference>
<keyword evidence="11 18" id="KW-0479">Metal-binding</keyword>